<keyword evidence="9 17" id="KW-0418">Kinase</keyword>
<evidence type="ECO:0000256" key="6">
    <source>
        <dbReference type="ARBA" id="ARBA00022527"/>
    </source>
</evidence>
<dbReference type="InterPro" id="IPR008266">
    <property type="entry name" value="Tyr_kinase_AS"/>
</dbReference>
<evidence type="ECO:0000256" key="7">
    <source>
        <dbReference type="ARBA" id="ARBA00022679"/>
    </source>
</evidence>
<dbReference type="EC" id="2.7.11.1" evidence="3"/>
<evidence type="ECO:0000259" key="16">
    <source>
        <dbReference type="PROSITE" id="PS50011"/>
    </source>
</evidence>
<name>A0A8H5IMP8_9HYPO</name>
<evidence type="ECO:0000256" key="4">
    <source>
        <dbReference type="ARBA" id="ARBA00013948"/>
    </source>
</evidence>
<evidence type="ECO:0000256" key="8">
    <source>
        <dbReference type="ARBA" id="ARBA00022741"/>
    </source>
</evidence>
<comment type="catalytic activity">
    <reaction evidence="14">
        <text>L-seryl-[protein] + ATP = O-phospho-L-seryl-[protein] + ADP + H(+)</text>
        <dbReference type="Rhea" id="RHEA:17989"/>
        <dbReference type="Rhea" id="RHEA-COMP:9863"/>
        <dbReference type="Rhea" id="RHEA-COMP:11604"/>
        <dbReference type="ChEBI" id="CHEBI:15378"/>
        <dbReference type="ChEBI" id="CHEBI:29999"/>
        <dbReference type="ChEBI" id="CHEBI:30616"/>
        <dbReference type="ChEBI" id="CHEBI:83421"/>
        <dbReference type="ChEBI" id="CHEBI:456216"/>
        <dbReference type="EC" id="2.7.11.1"/>
    </reaction>
</comment>
<keyword evidence="7" id="KW-0808">Transferase</keyword>
<evidence type="ECO:0000256" key="9">
    <source>
        <dbReference type="ARBA" id="ARBA00022777"/>
    </source>
</evidence>
<dbReference type="InterPro" id="IPR051175">
    <property type="entry name" value="CLK_kinases"/>
</dbReference>
<dbReference type="InterPro" id="IPR001245">
    <property type="entry name" value="Ser-Thr/Tyr_kinase_cat_dom"/>
</dbReference>
<dbReference type="Proteomes" id="UP000522262">
    <property type="component" value="Unassembled WGS sequence"/>
</dbReference>
<comment type="caution">
    <text evidence="17">The sequence shown here is derived from an EMBL/GenBank/DDBJ whole genome shotgun (WGS) entry which is preliminary data.</text>
</comment>
<comment type="catalytic activity">
    <reaction evidence="13">
        <text>L-threonyl-[protein] + ATP = O-phospho-L-threonyl-[protein] + ADP + H(+)</text>
        <dbReference type="Rhea" id="RHEA:46608"/>
        <dbReference type="Rhea" id="RHEA-COMP:11060"/>
        <dbReference type="Rhea" id="RHEA-COMP:11605"/>
        <dbReference type="ChEBI" id="CHEBI:15378"/>
        <dbReference type="ChEBI" id="CHEBI:30013"/>
        <dbReference type="ChEBI" id="CHEBI:30616"/>
        <dbReference type="ChEBI" id="CHEBI:61977"/>
        <dbReference type="ChEBI" id="CHEBI:456216"/>
        <dbReference type="EC" id="2.7.11.1"/>
    </reaction>
</comment>
<feature type="domain" description="Protein kinase" evidence="16">
    <location>
        <begin position="62"/>
        <end position="395"/>
    </location>
</feature>
<protein>
    <recommendedName>
        <fullName evidence="5">EKC/KEOPS complex subunit BUD32</fullName>
        <ecNumber evidence="3">2.7.11.1</ecNumber>
    </recommendedName>
    <alternativeName>
        <fullName evidence="11 12">Atypical Serine/threonine protein kinase BUD32</fullName>
    </alternativeName>
    <alternativeName>
        <fullName evidence="4">EKC/KEOPS complex subunit bud32</fullName>
    </alternativeName>
</protein>
<evidence type="ECO:0000256" key="5">
    <source>
        <dbReference type="ARBA" id="ARBA00019973"/>
    </source>
</evidence>
<evidence type="ECO:0000256" key="10">
    <source>
        <dbReference type="ARBA" id="ARBA00022840"/>
    </source>
</evidence>
<evidence type="ECO:0000256" key="2">
    <source>
        <dbReference type="ARBA" id="ARBA00011534"/>
    </source>
</evidence>
<evidence type="ECO:0000256" key="3">
    <source>
        <dbReference type="ARBA" id="ARBA00012513"/>
    </source>
</evidence>
<accession>A0A8H5IMP8</accession>
<comment type="function">
    <text evidence="1">Component of the EKC/KEOPS complex that is required for the formation of a threonylcarbamoyl group on adenosine at position 37 (t(6)A37) in tRNAs that read codons beginning with adenine. The complex is probably involved in the transfer of the threonylcarbamoyl moiety of threonylcarbamoyl-AMP (TC-AMP) to the N6 group of A37. BUD32 has ATPase activity in the context of the EKC/KEOPS complex and likely plays a supporting role to the catalytic subunit KAE1. The EKC/KEOPS complex also promotes both telomere uncapping and telomere elongation. The complex is required for efficient recruitment of transcriptional coactivators.</text>
</comment>
<evidence type="ECO:0000256" key="1">
    <source>
        <dbReference type="ARBA" id="ARBA00003747"/>
    </source>
</evidence>
<comment type="subunit">
    <text evidence="2">Component of the EKC/KEOPS complex composed of at least BUD32, CGI121, GON7, KAE1 and PCC1; the whole complex dimerizes.</text>
</comment>
<dbReference type="GO" id="GO:0004674">
    <property type="term" value="F:protein serine/threonine kinase activity"/>
    <property type="evidence" value="ECO:0007669"/>
    <property type="project" value="UniProtKB-KW"/>
</dbReference>
<evidence type="ECO:0000256" key="11">
    <source>
        <dbReference type="ARBA" id="ARBA00030980"/>
    </source>
</evidence>
<dbReference type="SUPFAM" id="SSF56112">
    <property type="entry name" value="Protein kinase-like (PK-like)"/>
    <property type="match status" value="1"/>
</dbReference>
<dbReference type="InterPro" id="IPR000719">
    <property type="entry name" value="Prot_kinase_dom"/>
</dbReference>
<dbReference type="GO" id="GO:0005524">
    <property type="term" value="F:ATP binding"/>
    <property type="evidence" value="ECO:0007669"/>
    <property type="project" value="UniProtKB-UniRule"/>
</dbReference>
<dbReference type="PROSITE" id="PS00107">
    <property type="entry name" value="PROTEIN_KINASE_ATP"/>
    <property type="match status" value="1"/>
</dbReference>
<sequence>MCPETSLLLKLKMSAHSDIHDWGDYADSDDEYDVEEASENPQRYVEGLYYPICIGETLANQYRVEHKLGHGGFSTVWMAYDTLGKKNVALKIMTPEGPNEHDYKMQTEIARNMQDTSHLLLYESTFLLSGPLGNHRVLVLPLQGPNLRDYPRQKSLCVRMSAAKQLLQAISHLHDGGIVHRDLSSANFMYTLRSMDSSTVVEKYRQIGRPQKIRLDLGLWKAGELVMPMKPHESLIGDDISLGDFGLAIKAGTSVSEKVQSPAIYCAPERVYDQDPTFATDMWSYMCIFAELYMGFALFYGGSNSSIVSCMVRSVGHLPAAWKGTFKAGGAENDWWYDQDHELEPTASLEHRVARLRPDINAEEKELVLSVLRKGLSYQPQDRLTARQLLEDISFKALLKLYGV</sequence>
<evidence type="ECO:0000256" key="15">
    <source>
        <dbReference type="PROSITE-ProRule" id="PRU10141"/>
    </source>
</evidence>
<dbReference type="PROSITE" id="PS00109">
    <property type="entry name" value="PROTEIN_KINASE_TYR"/>
    <property type="match status" value="1"/>
</dbReference>
<dbReference type="Pfam" id="PF07714">
    <property type="entry name" value="PK_Tyr_Ser-Thr"/>
    <property type="match status" value="1"/>
</dbReference>
<dbReference type="AlphaFoldDB" id="A0A8H5IMP8"/>
<keyword evidence="6" id="KW-0723">Serine/threonine-protein kinase</keyword>
<feature type="binding site" evidence="15">
    <location>
        <position position="91"/>
    </location>
    <ligand>
        <name>ATP</name>
        <dbReference type="ChEBI" id="CHEBI:30616"/>
    </ligand>
</feature>
<reference evidence="17 18" key="1">
    <citation type="submission" date="2020-05" db="EMBL/GenBank/DDBJ databases">
        <title>Identification and distribution of gene clusters putatively required for synthesis of sphingolipid metabolism inhibitors in phylogenetically diverse species of the filamentous fungus Fusarium.</title>
        <authorList>
            <person name="Kim H.-S."/>
            <person name="Busman M."/>
            <person name="Brown D.W."/>
            <person name="Divon H."/>
            <person name="Uhlig S."/>
            <person name="Proctor R.H."/>
        </authorList>
    </citation>
    <scope>NUCLEOTIDE SEQUENCE [LARGE SCALE GENOMIC DNA]</scope>
    <source>
        <strain evidence="17 18">NRRL 53147</strain>
    </source>
</reference>
<organism evidence="17 18">
    <name type="scientific">Fusarium mexicanum</name>
    <dbReference type="NCBI Taxonomy" id="751941"/>
    <lineage>
        <taxon>Eukaryota</taxon>
        <taxon>Fungi</taxon>
        <taxon>Dikarya</taxon>
        <taxon>Ascomycota</taxon>
        <taxon>Pezizomycotina</taxon>
        <taxon>Sordariomycetes</taxon>
        <taxon>Hypocreomycetidae</taxon>
        <taxon>Hypocreales</taxon>
        <taxon>Nectriaceae</taxon>
        <taxon>Fusarium</taxon>
        <taxon>Fusarium fujikuroi species complex</taxon>
    </lineage>
</organism>
<dbReference type="GO" id="GO:0005634">
    <property type="term" value="C:nucleus"/>
    <property type="evidence" value="ECO:0007669"/>
    <property type="project" value="TreeGrafter"/>
</dbReference>
<dbReference type="GO" id="GO:0043484">
    <property type="term" value="P:regulation of RNA splicing"/>
    <property type="evidence" value="ECO:0007669"/>
    <property type="project" value="TreeGrafter"/>
</dbReference>
<evidence type="ECO:0000256" key="13">
    <source>
        <dbReference type="ARBA" id="ARBA00047899"/>
    </source>
</evidence>
<dbReference type="PANTHER" id="PTHR45646:SF11">
    <property type="entry name" value="SERINE_THREONINE-PROTEIN KINASE DOA"/>
    <property type="match status" value="1"/>
</dbReference>
<dbReference type="Gene3D" id="1.10.510.10">
    <property type="entry name" value="Transferase(Phosphotransferase) domain 1"/>
    <property type="match status" value="1"/>
</dbReference>
<dbReference type="PANTHER" id="PTHR45646">
    <property type="entry name" value="SERINE/THREONINE-PROTEIN KINASE DOA-RELATED"/>
    <property type="match status" value="1"/>
</dbReference>
<evidence type="ECO:0000256" key="12">
    <source>
        <dbReference type="ARBA" id="ARBA00033194"/>
    </source>
</evidence>
<dbReference type="EMBL" id="JAAOAM010000196">
    <property type="protein sequence ID" value="KAF5539998.1"/>
    <property type="molecule type" value="Genomic_DNA"/>
</dbReference>
<evidence type="ECO:0000313" key="18">
    <source>
        <dbReference type="Proteomes" id="UP000522262"/>
    </source>
</evidence>
<keyword evidence="10 15" id="KW-0067">ATP-binding</keyword>
<evidence type="ECO:0000256" key="14">
    <source>
        <dbReference type="ARBA" id="ARBA00048679"/>
    </source>
</evidence>
<proteinExistence type="predicted"/>
<dbReference type="PROSITE" id="PS50011">
    <property type="entry name" value="PROTEIN_KINASE_DOM"/>
    <property type="match status" value="1"/>
</dbReference>
<dbReference type="InterPro" id="IPR017441">
    <property type="entry name" value="Protein_kinase_ATP_BS"/>
</dbReference>
<keyword evidence="8 15" id="KW-0547">Nucleotide-binding</keyword>
<evidence type="ECO:0000313" key="17">
    <source>
        <dbReference type="EMBL" id="KAF5539998.1"/>
    </source>
</evidence>
<gene>
    <name evidence="17" type="ORF">FMEXI_8648</name>
</gene>
<dbReference type="InterPro" id="IPR011009">
    <property type="entry name" value="Kinase-like_dom_sf"/>
</dbReference>
<keyword evidence="18" id="KW-1185">Reference proteome</keyword>
<dbReference type="Gene3D" id="3.30.200.20">
    <property type="entry name" value="Phosphorylase Kinase, domain 1"/>
    <property type="match status" value="1"/>
</dbReference>